<organism evidence="2 3">
    <name type="scientific">Dryococelus australis</name>
    <dbReference type="NCBI Taxonomy" id="614101"/>
    <lineage>
        <taxon>Eukaryota</taxon>
        <taxon>Metazoa</taxon>
        <taxon>Ecdysozoa</taxon>
        <taxon>Arthropoda</taxon>
        <taxon>Hexapoda</taxon>
        <taxon>Insecta</taxon>
        <taxon>Pterygota</taxon>
        <taxon>Neoptera</taxon>
        <taxon>Polyneoptera</taxon>
        <taxon>Phasmatodea</taxon>
        <taxon>Verophasmatodea</taxon>
        <taxon>Anareolatae</taxon>
        <taxon>Phasmatidae</taxon>
        <taxon>Eurycanthinae</taxon>
        <taxon>Dryococelus</taxon>
    </lineage>
</organism>
<name>A0ABQ9HTT7_9NEOP</name>
<protein>
    <submittedName>
        <fullName evidence="2">Uncharacterized protein</fullName>
    </submittedName>
</protein>
<accession>A0ABQ9HTT7</accession>
<feature type="region of interest" description="Disordered" evidence="1">
    <location>
        <begin position="1"/>
        <end position="57"/>
    </location>
</feature>
<evidence type="ECO:0000313" key="2">
    <source>
        <dbReference type="EMBL" id="KAJ8887787.1"/>
    </source>
</evidence>
<keyword evidence="3" id="KW-1185">Reference proteome</keyword>
<evidence type="ECO:0000256" key="1">
    <source>
        <dbReference type="SAM" id="MobiDB-lite"/>
    </source>
</evidence>
<feature type="compositionally biased region" description="Basic and acidic residues" evidence="1">
    <location>
        <begin position="7"/>
        <end position="23"/>
    </location>
</feature>
<dbReference type="Proteomes" id="UP001159363">
    <property type="component" value="Chromosome X"/>
</dbReference>
<comment type="caution">
    <text evidence="2">The sequence shown here is derived from an EMBL/GenBank/DDBJ whole genome shotgun (WGS) entry which is preliminary data.</text>
</comment>
<sequence length="487" mass="55375">MAPMKPINEEQHSHLYPTREKLQRPPPSTEQLRKGRRGWSDCSPPNKADWVQSPARATPGFSQAGIASHDAAGRRVFSEIYHFPRPFIPALLHTIGYSRHSNLSAQLEPGSPRRSRHVIRYPSSPQATHLADLRRASRGARAVRRPLTVDTPAARVRNPASTDLSRGALFRAGGTCGPGAHFRVGSFGALSSPPPRLHECTLARPLPARHWRHSFLETRQGSPELAPLFVNPRQSKWRAAAKILCGLITVRHPRAKWNGKWSWPAPNDLQARLYSLMYEYADINCTSVVCCHSGRRQLDTVIQELATQRVAEEELRDHLDLLKLEYELLERQHLQFSSQGRDQPLERKWKRKTRVKLKSVGERKWLKYDKGKVRRKWKSKQMAKVQEVTKRKMLLVLDEESNFMGEPLWQRCSAGIRANYVLLGDLISESPVWLGTFLELHKAHGLPLGGISRSAHPDNPQSFPRRPLEQKLPVARILAPHISDTPR</sequence>
<reference evidence="2 3" key="1">
    <citation type="submission" date="2023-02" db="EMBL/GenBank/DDBJ databases">
        <title>LHISI_Scaffold_Assembly.</title>
        <authorList>
            <person name="Stuart O.P."/>
            <person name="Cleave R."/>
            <person name="Magrath M.J.L."/>
            <person name="Mikheyev A.S."/>
        </authorList>
    </citation>
    <scope>NUCLEOTIDE SEQUENCE [LARGE SCALE GENOMIC DNA]</scope>
    <source>
        <strain evidence="2">Daus_M_001</strain>
        <tissue evidence="2">Leg muscle</tissue>
    </source>
</reference>
<evidence type="ECO:0000313" key="3">
    <source>
        <dbReference type="Proteomes" id="UP001159363"/>
    </source>
</evidence>
<gene>
    <name evidence="2" type="ORF">PR048_014005</name>
</gene>
<proteinExistence type="predicted"/>
<dbReference type="EMBL" id="JARBHB010000004">
    <property type="protein sequence ID" value="KAJ8887787.1"/>
    <property type="molecule type" value="Genomic_DNA"/>
</dbReference>